<dbReference type="RefSeq" id="WP_105732361.1">
    <property type="nucleotide sequence ID" value="NZ_PVBT01000001.1"/>
</dbReference>
<evidence type="ECO:0000313" key="5">
    <source>
        <dbReference type="EMBL" id="PRD58121.1"/>
    </source>
</evidence>
<comment type="caution">
    <text evidence="5">The sequence shown here is derived from an EMBL/GenBank/DDBJ whole genome shotgun (WGS) entry which is preliminary data.</text>
</comment>
<dbReference type="SMART" id="SM00347">
    <property type="entry name" value="HTH_MARR"/>
    <property type="match status" value="1"/>
</dbReference>
<dbReference type="Gene3D" id="1.10.10.10">
    <property type="entry name" value="Winged helix-like DNA-binding domain superfamily/Winged helix DNA-binding domain"/>
    <property type="match status" value="1"/>
</dbReference>
<sequence>MMEPAHTPIGLLLARAAKTASRAFDDALAAEGGSIPVWLVLLALMRGGHRMQSELADEVGIQGPTLTHHLNGMENAGLLLRQRAPDNRRIHRIELTDTGRAMFHRLRGVAMAYDARLRSGFTEAELDMLRNLLERLAAKQAS</sequence>
<dbReference type="PANTHER" id="PTHR42756:SF1">
    <property type="entry name" value="TRANSCRIPTIONAL REPRESSOR OF EMRAB OPERON"/>
    <property type="match status" value="1"/>
</dbReference>
<dbReference type="OrthoDB" id="6331822at2"/>
<dbReference type="CDD" id="cd00090">
    <property type="entry name" value="HTH_ARSR"/>
    <property type="match status" value="1"/>
</dbReference>
<dbReference type="InterPro" id="IPR036388">
    <property type="entry name" value="WH-like_DNA-bd_sf"/>
</dbReference>
<accession>A0A2S9JXQ1</accession>
<dbReference type="AlphaFoldDB" id="A0A2S9JXQ1"/>
<evidence type="ECO:0000259" key="4">
    <source>
        <dbReference type="PROSITE" id="PS50995"/>
    </source>
</evidence>
<keyword evidence="3" id="KW-0804">Transcription</keyword>
<keyword evidence="6" id="KW-1185">Reference proteome</keyword>
<dbReference type="GO" id="GO:0003700">
    <property type="term" value="F:DNA-binding transcription factor activity"/>
    <property type="evidence" value="ECO:0007669"/>
    <property type="project" value="InterPro"/>
</dbReference>
<evidence type="ECO:0000313" key="6">
    <source>
        <dbReference type="Proteomes" id="UP000238563"/>
    </source>
</evidence>
<dbReference type="Proteomes" id="UP000238563">
    <property type="component" value="Unassembled WGS sequence"/>
</dbReference>
<dbReference type="SUPFAM" id="SSF46785">
    <property type="entry name" value="Winged helix' DNA-binding domain"/>
    <property type="match status" value="1"/>
</dbReference>
<evidence type="ECO:0000256" key="1">
    <source>
        <dbReference type="ARBA" id="ARBA00023015"/>
    </source>
</evidence>
<dbReference type="InterPro" id="IPR036390">
    <property type="entry name" value="WH_DNA-bd_sf"/>
</dbReference>
<dbReference type="PROSITE" id="PS50995">
    <property type="entry name" value="HTH_MARR_2"/>
    <property type="match status" value="1"/>
</dbReference>
<reference evidence="5 6" key="1">
    <citation type="submission" date="2018-02" db="EMBL/GenBank/DDBJ databases">
        <title>The draft genome of Phyllobacterium myrsinacearum DSM5892.</title>
        <authorList>
            <person name="Li L."/>
            <person name="Liu L."/>
            <person name="Zhang X."/>
            <person name="Wang T."/>
        </authorList>
    </citation>
    <scope>NUCLEOTIDE SEQUENCE [LARGE SCALE GENOMIC DNA]</scope>
    <source>
        <strain evidence="5 6">DSM 5892</strain>
    </source>
</reference>
<gene>
    <name evidence="5" type="ORF">C5750_03000</name>
</gene>
<dbReference type="PANTHER" id="PTHR42756">
    <property type="entry name" value="TRANSCRIPTIONAL REGULATOR, MARR"/>
    <property type="match status" value="1"/>
</dbReference>
<name>A0A2S9JXQ1_9HYPH</name>
<dbReference type="InterPro" id="IPR000835">
    <property type="entry name" value="HTH_MarR-typ"/>
</dbReference>
<feature type="domain" description="HTH marR-type" evidence="4">
    <location>
        <begin position="6"/>
        <end position="138"/>
    </location>
</feature>
<organism evidence="5 6">
    <name type="scientific">Phyllobacterium myrsinacearum</name>
    <dbReference type="NCBI Taxonomy" id="28101"/>
    <lineage>
        <taxon>Bacteria</taxon>
        <taxon>Pseudomonadati</taxon>
        <taxon>Pseudomonadota</taxon>
        <taxon>Alphaproteobacteria</taxon>
        <taxon>Hyphomicrobiales</taxon>
        <taxon>Phyllobacteriaceae</taxon>
        <taxon>Phyllobacterium</taxon>
    </lineage>
</organism>
<dbReference type="EMBL" id="PVBT01000001">
    <property type="protein sequence ID" value="PRD58121.1"/>
    <property type="molecule type" value="Genomic_DNA"/>
</dbReference>
<evidence type="ECO:0000256" key="3">
    <source>
        <dbReference type="ARBA" id="ARBA00023163"/>
    </source>
</evidence>
<proteinExistence type="predicted"/>
<keyword evidence="1" id="KW-0805">Transcription regulation</keyword>
<dbReference type="Pfam" id="PF12802">
    <property type="entry name" value="MarR_2"/>
    <property type="match status" value="1"/>
</dbReference>
<dbReference type="InterPro" id="IPR011991">
    <property type="entry name" value="ArsR-like_HTH"/>
</dbReference>
<keyword evidence="2" id="KW-0238">DNA-binding</keyword>
<dbReference type="PRINTS" id="PR00598">
    <property type="entry name" value="HTHMARR"/>
</dbReference>
<evidence type="ECO:0000256" key="2">
    <source>
        <dbReference type="ARBA" id="ARBA00023125"/>
    </source>
</evidence>
<dbReference type="GO" id="GO:0003677">
    <property type="term" value="F:DNA binding"/>
    <property type="evidence" value="ECO:0007669"/>
    <property type="project" value="UniProtKB-KW"/>
</dbReference>
<protein>
    <submittedName>
        <fullName evidence="5">MarR family transcriptional regulator</fullName>
    </submittedName>
</protein>